<evidence type="ECO:0000313" key="1">
    <source>
        <dbReference type="EMBL" id="GCE64044.1"/>
    </source>
</evidence>
<reference evidence="1 2" key="1">
    <citation type="submission" date="2019-01" db="EMBL/GenBank/DDBJ databases">
        <title>Draft genome sequences of Candidatus Mycoplasma haemohominis SWG34-3 identified from a patient with pyrexia, anemia and liver dysfunction.</title>
        <authorList>
            <person name="Sekizuka T."/>
            <person name="Hattori N."/>
            <person name="Katano H."/>
            <person name="Takuma T."/>
            <person name="Ito T."/>
            <person name="Arai N."/>
            <person name="Yanai R."/>
            <person name="Ishii S."/>
            <person name="Miura Y."/>
            <person name="Tokunaga T."/>
            <person name="Watanabe H."/>
            <person name="Nomura N."/>
            <person name="Eguchi J."/>
            <person name="Arai T."/>
            <person name="Hasegawa H."/>
            <person name="Nakamaki T."/>
            <person name="Wakita T."/>
            <person name="Niki Y."/>
            <person name="Kuroda M."/>
        </authorList>
    </citation>
    <scope>NUCLEOTIDE SEQUENCE [LARGE SCALE GENOMIC DNA]</scope>
    <source>
        <strain evidence="1">SWG34-3</strain>
    </source>
</reference>
<dbReference type="Proteomes" id="UP000324831">
    <property type="component" value="Unassembled WGS sequence"/>
</dbReference>
<dbReference type="EMBL" id="BIMN01000009">
    <property type="protein sequence ID" value="GCE64044.1"/>
    <property type="molecule type" value="Genomic_DNA"/>
</dbReference>
<protein>
    <submittedName>
        <fullName evidence="1">Uncharacterized protein</fullName>
    </submittedName>
</protein>
<sequence length="341" mass="39786">MLTSEAKLTLTISAIGINSSLGVITNELLKVYLWSYEEEEEIMFSDNEELQDSIPIRKKTKTVTSIANTKSTFDPRPSKSSTAPITIAQNKDYSSYSLSHISKHRDKLVSWSKINKNWWNKAYKQREYIIKHQVFTSNFSLEGAYSPKFISKNSSVIYMNQFCDLAYRWPSVFHKHEELFWLTCTVDGKKPNTQPREREIISITKADFPISSTEAEEITYYTLSQSKKTNTKLGNQNMTEEQKQKFVVYEWNRSWWEWSYEQRLEKDKNNEKTLFPLSEKFKNVTSAWGEISYKDTNETSTNLNGLCKEVYEGKLTAKEEIEDAWRYCSDLGEEKPASKPL</sequence>
<proteinExistence type="predicted"/>
<comment type="caution">
    <text evidence="1">The sequence shown here is derived from an EMBL/GenBank/DDBJ whole genome shotgun (WGS) entry which is preliminary data.</text>
</comment>
<dbReference type="AlphaFoldDB" id="A0A478FSI5"/>
<organism evidence="1 2">
    <name type="scientific">Candidatus Mycoplasma haematohominis</name>
    <dbReference type="NCBI Taxonomy" id="1494318"/>
    <lineage>
        <taxon>Bacteria</taxon>
        <taxon>Bacillati</taxon>
        <taxon>Mycoplasmatota</taxon>
        <taxon>Mollicutes</taxon>
        <taxon>Mycoplasmataceae</taxon>
        <taxon>Mycoplasma</taxon>
    </lineage>
</organism>
<gene>
    <name evidence="1" type="ORF">MHSWG343_10520</name>
</gene>
<name>A0A478FSI5_9MOLU</name>
<evidence type="ECO:0000313" key="2">
    <source>
        <dbReference type="Proteomes" id="UP000324831"/>
    </source>
</evidence>
<accession>A0A478FSI5</accession>